<gene>
    <name evidence="3" type="primary">srpA</name>
</gene>
<feature type="domain" description="A-factor biosynthesis hotdog" evidence="2">
    <location>
        <begin position="33"/>
        <end position="169"/>
    </location>
</feature>
<organism evidence="3">
    <name type="scientific">Streptomyces fradiae</name>
    <name type="common">Streptomyces roseoflavus</name>
    <dbReference type="NCBI Taxonomy" id="1906"/>
    <lineage>
        <taxon>Bacteria</taxon>
        <taxon>Bacillati</taxon>
        <taxon>Actinomycetota</taxon>
        <taxon>Actinomycetes</taxon>
        <taxon>Kitasatosporales</taxon>
        <taxon>Streptomycetaceae</taxon>
        <taxon>Streptomyces</taxon>
    </lineage>
</organism>
<dbReference type="NCBIfam" id="NF041195">
    <property type="entry name" value="ScbA_BarX_GamBu"/>
    <property type="match status" value="1"/>
</dbReference>
<dbReference type="InterPro" id="IPR005509">
    <property type="entry name" value="AfsA_hotdog_dom"/>
</dbReference>
<proteinExistence type="predicted"/>
<feature type="region of interest" description="Disordered" evidence="1">
    <location>
        <begin position="1"/>
        <end position="23"/>
    </location>
</feature>
<reference evidence="3" key="1">
    <citation type="submission" date="2014-08" db="EMBL/GenBank/DDBJ databases">
        <title>An afsA-family gene, srpA, is involved in growth, morphological differentiation, and pigments/antibiotics production in Streptomyces roseoflavus.</title>
        <authorList>
            <person name="Xu D."/>
            <person name="Guo W."/>
            <person name="Liu D."/>
            <person name="Lv X."/>
        </authorList>
    </citation>
    <scope>NUCLEOTIDE SEQUENCE</scope>
    <source>
        <strain evidence="3">Men-myco-93-63</strain>
    </source>
</reference>
<feature type="non-terminal residue" evidence="3">
    <location>
        <position position="1"/>
    </location>
</feature>
<evidence type="ECO:0000313" key="3">
    <source>
        <dbReference type="EMBL" id="AIX94075.1"/>
    </source>
</evidence>
<feature type="domain" description="A-factor biosynthesis hotdog" evidence="2">
    <location>
        <begin position="202"/>
        <end position="292"/>
    </location>
</feature>
<protein>
    <submittedName>
        <fullName evidence="3">SrpA</fullName>
    </submittedName>
</protein>
<dbReference type="GO" id="GO:0016740">
    <property type="term" value="F:transferase activity"/>
    <property type="evidence" value="ECO:0007669"/>
    <property type="project" value="InterPro"/>
</dbReference>
<accession>A0A0A1CET0</accession>
<dbReference type="InterPro" id="IPR047757">
    <property type="entry name" value="AfsA-like"/>
</dbReference>
<dbReference type="AlphaFoldDB" id="A0A0A1CET0"/>
<dbReference type="Pfam" id="PF03756">
    <property type="entry name" value="AfsA"/>
    <property type="match status" value="2"/>
</dbReference>
<dbReference type="EMBL" id="KM362825">
    <property type="protein sequence ID" value="AIX94075.1"/>
    <property type="molecule type" value="Genomic_DNA"/>
</dbReference>
<evidence type="ECO:0000256" key="1">
    <source>
        <dbReference type="SAM" id="MobiDB-lite"/>
    </source>
</evidence>
<name>A0A0A1CET0_STRFR</name>
<evidence type="ECO:0000259" key="2">
    <source>
        <dbReference type="Pfam" id="PF03756"/>
    </source>
</evidence>
<sequence>MTLLVHQQGHTATSAPQAPQDLPRLTTTVPREYVHRAGHAEVFLTGCRRLKGDRFALTGQWPRAHTFFTDADGTRHDPTQAAETIRQVGLLLAHSEFGVPLGHQFLLRDMEYSVSLDELEIGAGPSELTLQAVCTDVKWRGERVTQFAMAITIERDGRHVADGSGHFSCLAPAAYRRLRGAERVAAEATPKPRFLTLEPQRVGRSGHADVVLAPTGRPGHWLLSPDRGHPVLFEHGGDHVPGMVLIEAARQAACGLQGDVFVPVRVATQFHRYTEFDTPCWIDAVTAPSTLPGLTGVHVTGHQEGEEVFSARLTGHCGVSTGYRAAS</sequence>
<feature type="compositionally biased region" description="Polar residues" evidence="1">
    <location>
        <begin position="8"/>
        <end position="17"/>
    </location>
</feature>